<feature type="compositionally biased region" description="Low complexity" evidence="5">
    <location>
        <begin position="287"/>
        <end position="298"/>
    </location>
</feature>
<reference evidence="8 9" key="1">
    <citation type="submission" date="2017-04" db="EMBL/GenBank/DDBJ databases">
        <authorList>
            <person name="Afonso C.L."/>
            <person name="Miller P.J."/>
            <person name="Scott M.A."/>
            <person name="Spackman E."/>
            <person name="Goraichik I."/>
            <person name="Dimitrov K.M."/>
            <person name="Suarez D.L."/>
            <person name="Swayne D.E."/>
        </authorList>
    </citation>
    <scope>NUCLEOTIDE SEQUENCE [LARGE SCALE GENOMIC DNA]</scope>
</reference>
<gene>
    <name evidence="8" type="ORF">KASA_0Q00275G</name>
</gene>
<feature type="repeat" description="ANK" evidence="4">
    <location>
        <begin position="524"/>
        <end position="556"/>
    </location>
</feature>
<dbReference type="Gene3D" id="1.25.40.20">
    <property type="entry name" value="Ankyrin repeat-containing domain"/>
    <property type="match status" value="1"/>
</dbReference>
<feature type="transmembrane region" description="Helical" evidence="6">
    <location>
        <begin position="758"/>
        <end position="779"/>
    </location>
</feature>
<evidence type="ECO:0000256" key="5">
    <source>
        <dbReference type="SAM" id="MobiDB-lite"/>
    </source>
</evidence>
<dbReference type="PROSITE" id="PS50088">
    <property type="entry name" value="ANK_REPEAT"/>
    <property type="match status" value="2"/>
</dbReference>
<feature type="region of interest" description="Disordered" evidence="5">
    <location>
        <begin position="716"/>
        <end position="735"/>
    </location>
</feature>
<organism evidence="8 9">
    <name type="scientific">Maudiozyma saulgeensis</name>
    <dbReference type="NCBI Taxonomy" id="1789683"/>
    <lineage>
        <taxon>Eukaryota</taxon>
        <taxon>Fungi</taxon>
        <taxon>Dikarya</taxon>
        <taxon>Ascomycota</taxon>
        <taxon>Saccharomycotina</taxon>
        <taxon>Saccharomycetes</taxon>
        <taxon>Saccharomycetales</taxon>
        <taxon>Saccharomycetaceae</taxon>
        <taxon>Maudiozyma</taxon>
    </lineage>
</organism>
<proteinExistence type="predicted"/>
<feature type="compositionally biased region" description="Acidic residues" evidence="5">
    <location>
        <begin position="645"/>
        <end position="659"/>
    </location>
</feature>
<keyword evidence="6" id="KW-0472">Membrane</keyword>
<feature type="region of interest" description="Disordered" evidence="5">
    <location>
        <begin position="641"/>
        <end position="667"/>
    </location>
</feature>
<dbReference type="PANTHER" id="PTHR24124:SF14">
    <property type="entry name" value="CHROMOSOME UNDETERMINED SCAFFOLD_25, WHOLE GENOME SHOTGUN SEQUENCE"/>
    <property type="match status" value="1"/>
</dbReference>
<feature type="compositionally biased region" description="Polar residues" evidence="5">
    <location>
        <begin position="299"/>
        <end position="315"/>
    </location>
</feature>
<dbReference type="GO" id="GO:0005789">
    <property type="term" value="C:endoplasmic reticulum membrane"/>
    <property type="evidence" value="ECO:0007669"/>
    <property type="project" value="UniProtKB-ARBA"/>
</dbReference>
<dbReference type="InterPro" id="IPR036770">
    <property type="entry name" value="Ankyrin_rpt-contain_sf"/>
</dbReference>
<dbReference type="Proteomes" id="UP000196158">
    <property type="component" value="Unassembled WGS sequence"/>
</dbReference>
<protein>
    <submittedName>
        <fullName evidence="8">Similar to Saccharomyces cerevisiae YIR033W MGA2 ER membrane protein involved in regulation of OLE1 transcription, acts with homolog Spt23p</fullName>
    </submittedName>
</protein>
<dbReference type="InterPro" id="IPR014756">
    <property type="entry name" value="Ig_E-set"/>
</dbReference>
<feature type="domain" description="IPT/TIG" evidence="7">
    <location>
        <begin position="338"/>
        <end position="417"/>
    </location>
</feature>
<keyword evidence="1" id="KW-0597">Phosphoprotein</keyword>
<dbReference type="EMBL" id="FXLY01000002">
    <property type="protein sequence ID" value="SMN17693.1"/>
    <property type="molecule type" value="Genomic_DNA"/>
</dbReference>
<keyword evidence="6" id="KW-1133">Transmembrane helix</keyword>
<dbReference type="GO" id="GO:0033554">
    <property type="term" value="P:cellular response to stress"/>
    <property type="evidence" value="ECO:0007669"/>
    <property type="project" value="UniProtKB-ARBA"/>
</dbReference>
<feature type="compositionally biased region" description="Acidic residues" evidence="5">
    <location>
        <begin position="724"/>
        <end position="735"/>
    </location>
</feature>
<dbReference type="GO" id="GO:0005634">
    <property type="term" value="C:nucleus"/>
    <property type="evidence" value="ECO:0007669"/>
    <property type="project" value="TreeGrafter"/>
</dbReference>
<dbReference type="OrthoDB" id="71307at2759"/>
<evidence type="ECO:0000259" key="7">
    <source>
        <dbReference type="SMART" id="SM00429"/>
    </source>
</evidence>
<name>A0A1X7QW72_9SACH</name>
<dbReference type="Pfam" id="PF25603">
    <property type="entry name" value="SPT23_MGA2_DBD"/>
    <property type="match status" value="1"/>
</dbReference>
<dbReference type="Pfam" id="PF12796">
    <property type="entry name" value="Ank_2"/>
    <property type="match status" value="1"/>
</dbReference>
<dbReference type="STRING" id="1789683.A0A1X7QW72"/>
<keyword evidence="2" id="KW-0677">Repeat</keyword>
<dbReference type="GO" id="GO:2001280">
    <property type="term" value="P:positive regulation of unsaturated fatty acid biosynthetic process"/>
    <property type="evidence" value="ECO:0007669"/>
    <property type="project" value="UniProtKB-ARBA"/>
</dbReference>
<dbReference type="GO" id="GO:0045944">
    <property type="term" value="P:positive regulation of transcription by RNA polymerase II"/>
    <property type="evidence" value="ECO:0007669"/>
    <property type="project" value="UniProtKB-ARBA"/>
</dbReference>
<evidence type="ECO:0000313" key="9">
    <source>
        <dbReference type="Proteomes" id="UP000196158"/>
    </source>
</evidence>
<feature type="region of interest" description="Disordered" evidence="5">
    <location>
        <begin position="287"/>
        <end position="315"/>
    </location>
</feature>
<evidence type="ECO:0000256" key="6">
    <source>
        <dbReference type="SAM" id="Phobius"/>
    </source>
</evidence>
<evidence type="ECO:0000256" key="3">
    <source>
        <dbReference type="ARBA" id="ARBA00023043"/>
    </source>
</evidence>
<dbReference type="GO" id="GO:0030466">
    <property type="term" value="P:silent mating-type cassette heterochromatin formation"/>
    <property type="evidence" value="ECO:0007669"/>
    <property type="project" value="UniProtKB-ARBA"/>
</dbReference>
<dbReference type="PROSITE" id="PS50297">
    <property type="entry name" value="ANK_REP_REGION"/>
    <property type="match status" value="2"/>
</dbReference>
<dbReference type="Pfam" id="PF01833">
    <property type="entry name" value="TIG"/>
    <property type="match status" value="1"/>
</dbReference>
<dbReference type="Gene3D" id="2.60.40.10">
    <property type="entry name" value="Immunoglobulins"/>
    <property type="match status" value="1"/>
</dbReference>
<evidence type="ECO:0000313" key="8">
    <source>
        <dbReference type="EMBL" id="SMN17693.1"/>
    </source>
</evidence>
<dbReference type="CDD" id="cd00102">
    <property type="entry name" value="IPT"/>
    <property type="match status" value="1"/>
</dbReference>
<sequence length="833" mass="93181">MDRDILLENSNIESMVSDILFQGLLTEQEEKESPPHDDLQFGRKEAINTKYVDPAQFLAMDSAKIQSTLTVRGLPEISRVENQLKLHLTLTGGQLLEHKSMVHLPADCIAKEKLYLTNDDITTFPASLKHKLVHLEAYLLCAGSEADTTVCKRCVERELKRASRRKSGLSDNMLWCNNPHRRAIIFKNRQIMNMTKMGTKSLEFDLVARIVCYSRHNKSKEGFKLLFVVRDSEDGTVMARTVTHPIVIMDKKQSASTSTSTSTSLAEMFTSNQLFLSSELESSSPFTTVPFPSPSSLSEDSNVGSSKRSRTSIDSTGSWQQAIANIATLPTPQDEIHAPTIQRIIPAQGPINGGIEITLLGKNFKQGQRIKFGENIALSTQCWNDSTMVTYLPPASTPGQVVVTIEDKPGTVSQINVHQLASLQLPPQSPQTVNLNAIFTYVDDTDRQLIELALQIVGLKMNGKLEDARNIAKRIVGTSSTHSTPSPMSSSAGGYTDDESLIVNVLTSFKIGSKNLNLSVCDPQGRTLLHHAALKSYHSLLRTLINYGAYVERPDLFGFTPLHLACVAGDYKTIEMLYEGCHCAPSAVTINGMTAKTLLWINHHLKWNNMFDTENDTTSQLSLSAVSSFTDLYSQTNITVPMSNDSDDAMADDENESETYEDKSVLTETEEDIDTTSLWNRMVTNLTNNDLLPKYEDLFPKGLLDLNTKANTLLQQDQPHVNIEDEESEEEGDDLEDLRNSVQQFFLQQRTKFQNDSMLLFFWIPLMVILICSMTLYTLGHDDNFIQTLGDRVSKYLRMGLSHVILGNERMKTVVRKQFQTFQTPHVLPEMTL</sequence>
<keyword evidence="3 4" id="KW-0040">ANK repeat</keyword>
<evidence type="ECO:0000256" key="2">
    <source>
        <dbReference type="ARBA" id="ARBA00022737"/>
    </source>
</evidence>
<dbReference type="InterPro" id="IPR013783">
    <property type="entry name" value="Ig-like_fold"/>
</dbReference>
<dbReference type="FunFam" id="2.60.40.10:FF:001880">
    <property type="entry name" value="Mga2p"/>
    <property type="match status" value="1"/>
</dbReference>
<feature type="repeat" description="ANK" evidence="4">
    <location>
        <begin position="557"/>
        <end position="579"/>
    </location>
</feature>
<accession>A0A1X7QW72</accession>
<keyword evidence="6" id="KW-0812">Transmembrane</keyword>
<evidence type="ECO:0000256" key="1">
    <source>
        <dbReference type="ARBA" id="ARBA00022553"/>
    </source>
</evidence>
<dbReference type="InterPro" id="IPR057962">
    <property type="entry name" value="SPT23_MGA2_DBD"/>
</dbReference>
<dbReference type="InterPro" id="IPR002909">
    <property type="entry name" value="IPT_dom"/>
</dbReference>
<dbReference type="PANTHER" id="PTHR24124">
    <property type="entry name" value="ANKYRIN REPEAT FAMILY A"/>
    <property type="match status" value="1"/>
</dbReference>
<dbReference type="AlphaFoldDB" id="A0A1X7QW72"/>
<dbReference type="InterPro" id="IPR002110">
    <property type="entry name" value="Ankyrin_rpt"/>
</dbReference>
<keyword evidence="9" id="KW-1185">Reference proteome</keyword>
<dbReference type="SMART" id="SM00248">
    <property type="entry name" value="ANK"/>
    <property type="match status" value="2"/>
</dbReference>
<evidence type="ECO:0000256" key="4">
    <source>
        <dbReference type="PROSITE-ProRule" id="PRU00023"/>
    </source>
</evidence>
<dbReference type="SMART" id="SM00429">
    <property type="entry name" value="IPT"/>
    <property type="match status" value="1"/>
</dbReference>
<dbReference type="SUPFAM" id="SSF48403">
    <property type="entry name" value="Ankyrin repeat"/>
    <property type="match status" value="1"/>
</dbReference>
<dbReference type="SUPFAM" id="SSF81296">
    <property type="entry name" value="E set domains"/>
    <property type="match status" value="1"/>
</dbReference>